<dbReference type="RefSeq" id="WP_169602071.1">
    <property type="nucleotide sequence ID" value="NZ_CP046565.1"/>
</dbReference>
<keyword evidence="1" id="KW-1133">Transmembrane helix</keyword>
<evidence type="ECO:0008006" key="4">
    <source>
        <dbReference type="Google" id="ProtNLM"/>
    </source>
</evidence>
<dbReference type="KEGG" id="metu:GNH96_02750"/>
<protein>
    <recommendedName>
        <fullName evidence="4">Ribosomal protein L7/L12 C-terminal domain-containing protein</fullName>
    </recommendedName>
</protein>
<gene>
    <name evidence="2" type="ORF">GNH96_02750</name>
</gene>
<keyword evidence="3" id="KW-1185">Reference proteome</keyword>
<dbReference type="EMBL" id="CP046565">
    <property type="protein sequence ID" value="QJD28992.1"/>
    <property type="molecule type" value="Genomic_DNA"/>
</dbReference>
<dbReference type="AlphaFoldDB" id="A0A858Q562"/>
<name>A0A858Q562_9GAMM</name>
<feature type="transmembrane region" description="Helical" evidence="1">
    <location>
        <begin position="15"/>
        <end position="33"/>
    </location>
</feature>
<evidence type="ECO:0000313" key="2">
    <source>
        <dbReference type="EMBL" id="QJD28992.1"/>
    </source>
</evidence>
<evidence type="ECO:0000313" key="3">
    <source>
        <dbReference type="Proteomes" id="UP000503004"/>
    </source>
</evidence>
<reference evidence="3" key="1">
    <citation type="submission" date="2019-12" db="EMBL/GenBank/DDBJ databases">
        <authorList>
            <person name="Awala S.I."/>
            <person name="Rhee S.K."/>
        </authorList>
    </citation>
    <scope>NUCLEOTIDE SEQUENCE [LARGE SCALE GENOMIC DNA]</scope>
    <source>
        <strain evidence="3">IM1</strain>
    </source>
</reference>
<sequence>MNDAAANLSAFPKEYALLLLGIGLGFFLGWLVARIGGPARGAAEEDAAGTRMARDAQPIDVVVNGKMVRLPSDTAAEVRSLIRDGDPDGAVKRLRDATGLRPAEAKAVIDSLARIRD</sequence>
<organism evidence="2 3">
    <name type="scientific">Methylococcus geothermalis</name>
    <dbReference type="NCBI Taxonomy" id="2681310"/>
    <lineage>
        <taxon>Bacteria</taxon>
        <taxon>Pseudomonadati</taxon>
        <taxon>Pseudomonadota</taxon>
        <taxon>Gammaproteobacteria</taxon>
        <taxon>Methylococcales</taxon>
        <taxon>Methylococcaceae</taxon>
        <taxon>Methylococcus</taxon>
    </lineage>
</organism>
<dbReference type="Proteomes" id="UP000503004">
    <property type="component" value="Chromosome"/>
</dbReference>
<evidence type="ECO:0000256" key="1">
    <source>
        <dbReference type="SAM" id="Phobius"/>
    </source>
</evidence>
<keyword evidence="1" id="KW-0812">Transmembrane</keyword>
<proteinExistence type="predicted"/>
<keyword evidence="1" id="KW-0472">Membrane</keyword>
<accession>A0A858Q562</accession>